<evidence type="ECO:0000256" key="3">
    <source>
        <dbReference type="ARBA" id="ARBA00012209"/>
    </source>
</evidence>
<dbReference type="InterPro" id="IPR044859">
    <property type="entry name" value="Allene_oxi_cyc_Dirigent"/>
</dbReference>
<accession>A0A103WK61</accession>
<name>A0A103WK61_CYNCS</name>
<organism evidence="9 10">
    <name type="scientific">Cynara cardunculus var. scolymus</name>
    <name type="common">Globe artichoke</name>
    <name type="synonym">Cynara scolymus</name>
    <dbReference type="NCBI Taxonomy" id="59895"/>
    <lineage>
        <taxon>Eukaryota</taxon>
        <taxon>Viridiplantae</taxon>
        <taxon>Streptophyta</taxon>
        <taxon>Embryophyta</taxon>
        <taxon>Tracheophyta</taxon>
        <taxon>Spermatophyta</taxon>
        <taxon>Magnoliopsida</taxon>
        <taxon>eudicotyledons</taxon>
        <taxon>Gunneridae</taxon>
        <taxon>Pentapetalae</taxon>
        <taxon>asterids</taxon>
        <taxon>campanulids</taxon>
        <taxon>Asterales</taxon>
        <taxon>Asteraceae</taxon>
        <taxon>Carduoideae</taxon>
        <taxon>Cardueae</taxon>
        <taxon>Carduinae</taxon>
        <taxon>Cynara</taxon>
    </lineage>
</organism>
<keyword evidence="5" id="KW-0934">Plastid</keyword>
<keyword evidence="10" id="KW-1185">Reference proteome</keyword>
<evidence type="ECO:0000256" key="5">
    <source>
        <dbReference type="ARBA" id="ARBA00022640"/>
    </source>
</evidence>
<comment type="similarity">
    <text evidence="2">Belongs to the allene oxide cyclase family.</text>
</comment>
<dbReference type="AlphaFoldDB" id="A0A103WK61"/>
<dbReference type="Gramene" id="KVH73896">
    <property type="protein sequence ID" value="KVH73896"/>
    <property type="gene ID" value="Ccrd_025577"/>
</dbReference>
<feature type="non-terminal residue" evidence="9">
    <location>
        <position position="121"/>
    </location>
</feature>
<evidence type="ECO:0000313" key="9">
    <source>
        <dbReference type="EMBL" id="KVH73896.1"/>
    </source>
</evidence>
<dbReference type="PANTHER" id="PTHR31843">
    <property type="entry name" value="ALLENE OXIDE CYCLASE 4, CHLOROPLASTIC"/>
    <property type="match status" value="1"/>
</dbReference>
<evidence type="ECO:0000256" key="4">
    <source>
        <dbReference type="ARBA" id="ARBA00022528"/>
    </source>
</evidence>
<comment type="catalytic activity">
    <reaction evidence="8">
        <text>(9Z,13S,15Z)-12,13-epoxyoctadeca-9,11,15-trienoate = (9S,13S,15Z)-12-oxophyto-10,15-dienoate</text>
        <dbReference type="Rhea" id="RHEA:22592"/>
        <dbReference type="ChEBI" id="CHEBI:36438"/>
        <dbReference type="ChEBI" id="CHEBI:57411"/>
        <dbReference type="EC" id="5.3.99.6"/>
    </reaction>
</comment>
<dbReference type="PANTHER" id="PTHR31843:SF11">
    <property type="entry name" value="ALLENE OXIDE CYCLASE 4, CHLOROPLASTIC"/>
    <property type="match status" value="1"/>
</dbReference>
<gene>
    <name evidence="9" type="ORF">Ccrd_025577</name>
</gene>
<sequence length="121" mass="14052">MDGRKTKRKPVLNRPKVYGFLILIDTVFSAKVHELCVYEINKRDRGSPAYLRLGEKPVNSLGDLVPFTNKVYSADLQTRLGITTRIYILIKNMPEKKCDRTQSTMYNYFIHKIQKTYYGSA</sequence>
<protein>
    <recommendedName>
        <fullName evidence="3">allene-oxide cyclase</fullName>
        <ecNumber evidence="3">5.3.99.6</ecNumber>
    </recommendedName>
</protein>
<evidence type="ECO:0000256" key="8">
    <source>
        <dbReference type="ARBA" id="ARBA00049891"/>
    </source>
</evidence>
<evidence type="ECO:0000256" key="2">
    <source>
        <dbReference type="ARBA" id="ARBA00007982"/>
    </source>
</evidence>
<dbReference type="InterPro" id="IPR034871">
    <property type="entry name" value="Allene_oxi_cyc_sf"/>
</dbReference>
<dbReference type="GO" id="GO:0009695">
    <property type="term" value="P:jasmonic acid biosynthetic process"/>
    <property type="evidence" value="ECO:0007669"/>
    <property type="project" value="InterPro"/>
</dbReference>
<evidence type="ECO:0000256" key="6">
    <source>
        <dbReference type="ARBA" id="ARBA00022946"/>
    </source>
</evidence>
<dbReference type="EC" id="5.3.99.6" evidence="3"/>
<keyword evidence="4" id="KW-0150">Chloroplast</keyword>
<dbReference type="Pfam" id="PF06351">
    <property type="entry name" value="Allene_ox_cyc"/>
    <property type="match status" value="1"/>
</dbReference>
<comment type="subcellular location">
    <subcellularLocation>
        <location evidence="1">Plastid</location>
        <location evidence="1">Chloroplast</location>
    </subcellularLocation>
</comment>
<dbReference type="GO" id="GO:0009507">
    <property type="term" value="C:chloroplast"/>
    <property type="evidence" value="ECO:0007669"/>
    <property type="project" value="UniProtKB-SubCell"/>
</dbReference>
<dbReference type="Proteomes" id="UP000243975">
    <property type="component" value="Unassembled WGS sequence"/>
</dbReference>
<dbReference type="InterPro" id="IPR009410">
    <property type="entry name" value="Allene_ox_cyc"/>
</dbReference>
<reference evidence="9 10" key="1">
    <citation type="journal article" date="2016" name="Sci. Rep.">
        <title>The genome sequence of the outbreeding globe artichoke constructed de novo incorporating a phase-aware low-pass sequencing strategy of F1 progeny.</title>
        <authorList>
            <person name="Scaglione D."/>
            <person name="Reyes-Chin-Wo S."/>
            <person name="Acquadro A."/>
            <person name="Froenicke L."/>
            <person name="Portis E."/>
            <person name="Beitel C."/>
            <person name="Tirone M."/>
            <person name="Mauro R."/>
            <person name="Lo Monaco A."/>
            <person name="Mauromicale G."/>
            <person name="Faccioli P."/>
            <person name="Cattivelli L."/>
            <person name="Rieseberg L."/>
            <person name="Michelmore R."/>
            <person name="Lanteri S."/>
        </authorList>
    </citation>
    <scope>NUCLEOTIDE SEQUENCE [LARGE SCALE GENOMIC DNA]</scope>
    <source>
        <strain evidence="9">2C</strain>
    </source>
</reference>
<keyword evidence="6" id="KW-0809">Transit peptide</keyword>
<keyword evidence="7" id="KW-0413">Isomerase</keyword>
<evidence type="ECO:0000256" key="7">
    <source>
        <dbReference type="ARBA" id="ARBA00023235"/>
    </source>
</evidence>
<evidence type="ECO:0000313" key="10">
    <source>
        <dbReference type="Proteomes" id="UP000243975"/>
    </source>
</evidence>
<evidence type="ECO:0000256" key="1">
    <source>
        <dbReference type="ARBA" id="ARBA00004229"/>
    </source>
</evidence>
<dbReference type="EMBL" id="LEKV01006532">
    <property type="protein sequence ID" value="KVH73896.1"/>
    <property type="molecule type" value="Genomic_DNA"/>
</dbReference>
<dbReference type="Gene3D" id="2.40.480.10">
    <property type="entry name" value="Allene oxide cyclase-like"/>
    <property type="match status" value="1"/>
</dbReference>
<dbReference type="STRING" id="59895.A0A103WK61"/>
<dbReference type="GO" id="GO:0046423">
    <property type="term" value="F:allene-oxide cyclase activity"/>
    <property type="evidence" value="ECO:0007669"/>
    <property type="project" value="UniProtKB-EC"/>
</dbReference>
<proteinExistence type="inferred from homology"/>
<dbReference type="SUPFAM" id="SSF141493">
    <property type="entry name" value="Allene oxide cyclase-like"/>
    <property type="match status" value="1"/>
</dbReference>
<comment type="caution">
    <text evidence="9">The sequence shown here is derived from an EMBL/GenBank/DDBJ whole genome shotgun (WGS) entry which is preliminary data.</text>
</comment>